<keyword evidence="1" id="KW-1185">Reference proteome</keyword>
<dbReference type="KEGG" id="ccin:107264026"/>
<dbReference type="PANTHER" id="PTHR34717:SF1">
    <property type="entry name" value="EG:BACR7A4.20 PROTEIN"/>
    <property type="match status" value="1"/>
</dbReference>
<evidence type="ECO:0000313" key="2">
    <source>
        <dbReference type="RefSeq" id="XP_015587345.1"/>
    </source>
</evidence>
<dbReference type="RefSeq" id="XP_015587345.1">
    <property type="nucleotide sequence ID" value="XM_015731859.2"/>
</dbReference>
<dbReference type="Proteomes" id="UP000694920">
    <property type="component" value="Unplaced"/>
</dbReference>
<accession>A0AAJ7BJ34</accession>
<dbReference type="SUPFAM" id="SSF159245">
    <property type="entry name" value="AttH-like"/>
    <property type="match status" value="1"/>
</dbReference>
<dbReference type="AlphaFoldDB" id="A0AAJ7BJ34"/>
<sequence length="405" mass="46301">MLFEIILLAGLGLAGFLLFGKPEPEPIFGVYKEPGKWYYLKYALFYCIMLSRKLIGNLTKGVNRTGYGLKSHPTLADMDVAQKLSPHSKAFDAVFFMATTKDGFYLVGGAERRHSGVVNGLFYVAVPGVGLLCSSKIPDTVLHGARENEFGAEGIRFIPIEPMKHWRVEFEGDMWHHDDPNKTSKVVVRGDWKSNLPYFDFDTDSNISTMCSAIARESWSREYFEFLKNAHQSHYEQMGTLKATVTLDGKEYRLDCQAFRDHSYGFKRDWKLMHRYIFHMLFLEDGTTASIGVICQPCTCSVLKIGYVYKPDGTLYPLEWCDLQLYQHGENGSPPRDHAFSFKAGGTVYRVQVDVEYESIHYKGEEREARMVERFVRYHVNGKVKGRGVSEFHYNNSNDVKRGTV</sequence>
<dbReference type="PANTHER" id="PTHR34717">
    <property type="entry name" value="EG:BACR7A4.20 PROTEIN"/>
    <property type="match status" value="1"/>
</dbReference>
<protein>
    <submittedName>
        <fullName evidence="2">Uncharacterized protein LOC107264026 isoform X1</fullName>
    </submittedName>
</protein>
<evidence type="ECO:0000313" key="1">
    <source>
        <dbReference type="Proteomes" id="UP000694920"/>
    </source>
</evidence>
<organism evidence="1 2">
    <name type="scientific">Cephus cinctus</name>
    <name type="common">Wheat stem sawfly</name>
    <dbReference type="NCBI Taxonomy" id="211228"/>
    <lineage>
        <taxon>Eukaryota</taxon>
        <taxon>Metazoa</taxon>
        <taxon>Ecdysozoa</taxon>
        <taxon>Arthropoda</taxon>
        <taxon>Hexapoda</taxon>
        <taxon>Insecta</taxon>
        <taxon>Pterygota</taxon>
        <taxon>Neoptera</taxon>
        <taxon>Endopterygota</taxon>
        <taxon>Hymenoptera</taxon>
        <taxon>Cephoidea</taxon>
        <taxon>Cephidae</taxon>
        <taxon>Cephus</taxon>
    </lineage>
</organism>
<proteinExistence type="predicted"/>
<gene>
    <name evidence="2" type="primary">LOC107264026</name>
</gene>
<reference evidence="2" key="1">
    <citation type="submission" date="2025-08" db="UniProtKB">
        <authorList>
            <consortium name="RefSeq"/>
        </authorList>
    </citation>
    <scope>IDENTIFICATION</scope>
</reference>
<name>A0AAJ7BJ34_CEPCN</name>
<dbReference type="GeneID" id="107264026"/>